<dbReference type="PANTHER" id="PTHR33107">
    <property type="entry name" value="KUNITZ TRYPSIN INHIBITOR 2"/>
    <property type="match status" value="1"/>
</dbReference>
<dbReference type="PRINTS" id="PR00291">
    <property type="entry name" value="KUNITZINHBTR"/>
</dbReference>
<dbReference type="InterPro" id="IPR011065">
    <property type="entry name" value="Kunitz_inhibitor_STI-like_sf"/>
</dbReference>
<dbReference type="OMA" id="HSSCAEY"/>
<comment type="similarity">
    <text evidence="1">Belongs to the protease inhibitor I3 (leguminous Kunitz-type inhibitor) family.</text>
</comment>
<dbReference type="Gene3D" id="2.80.10.50">
    <property type="match status" value="1"/>
</dbReference>
<dbReference type="STRING" id="79200.A0A162AKZ5"/>
<dbReference type="CDD" id="cd23375">
    <property type="entry name" value="beta-trefoil_STI_VvMLP-like"/>
    <property type="match status" value="1"/>
</dbReference>
<dbReference type="GO" id="GO:0004866">
    <property type="term" value="F:endopeptidase inhibitor activity"/>
    <property type="evidence" value="ECO:0007669"/>
    <property type="project" value="InterPro"/>
</dbReference>
<protein>
    <submittedName>
        <fullName evidence="2">Uncharacterized protein</fullName>
    </submittedName>
</protein>
<proteinExistence type="inferred from homology"/>
<accession>A0A162AKZ5</accession>
<dbReference type="EMBL" id="LNRQ01000003">
    <property type="protein sequence ID" value="KZN02663.1"/>
    <property type="molecule type" value="Genomic_DNA"/>
</dbReference>
<sequence>MAFVAFFMVSCNAAPDIVRDMNGDILREGANYYIYMPVDHGKAGAVTLWSRNGSCPLDVVQSKYGTNKSYLNIFSFTPVNLKKGVVREWTDLNIEAAGGSFCGEPMVWKLDSYGGEFVVSTRGVKGNPGAKTIVNWFKIEKYLNHYKFVYCPSVCKTCKAMCKDIGISRKGNSGRLVLNDKPFMVSFKKF</sequence>
<dbReference type="PANTHER" id="PTHR33107:SF5">
    <property type="entry name" value="KUNITZ TRYPSIN INHIBITOR 5"/>
    <property type="match status" value="1"/>
</dbReference>
<evidence type="ECO:0000313" key="2">
    <source>
        <dbReference type="EMBL" id="KZN02663.1"/>
    </source>
</evidence>
<dbReference type="SMART" id="SM00452">
    <property type="entry name" value="STI"/>
    <property type="match status" value="1"/>
</dbReference>
<evidence type="ECO:0000256" key="1">
    <source>
        <dbReference type="ARBA" id="ARBA00005440"/>
    </source>
</evidence>
<comment type="caution">
    <text evidence="2">The sequence shown here is derived from an EMBL/GenBank/DDBJ whole genome shotgun (WGS) entry which is preliminary data.</text>
</comment>
<reference evidence="2" key="1">
    <citation type="journal article" date="2016" name="Nat. Genet.">
        <title>A high-quality carrot genome assembly provides new insights into carotenoid accumulation and asterid genome evolution.</title>
        <authorList>
            <person name="Iorizzo M."/>
            <person name="Ellison S."/>
            <person name="Senalik D."/>
            <person name="Zeng P."/>
            <person name="Satapoomin P."/>
            <person name="Huang J."/>
            <person name="Bowman M."/>
            <person name="Iovene M."/>
            <person name="Sanseverino W."/>
            <person name="Cavagnaro P."/>
            <person name="Yildiz M."/>
            <person name="Macko-Podgorni A."/>
            <person name="Moranska E."/>
            <person name="Grzebelus E."/>
            <person name="Grzebelus D."/>
            <person name="Ashrafi H."/>
            <person name="Zheng Z."/>
            <person name="Cheng S."/>
            <person name="Spooner D."/>
            <person name="Van Deynze A."/>
            <person name="Simon P."/>
        </authorList>
    </citation>
    <scope>NUCLEOTIDE SEQUENCE [LARGE SCALE GENOMIC DNA]</scope>
    <source>
        <tissue evidence="2">Leaf</tissue>
    </source>
</reference>
<dbReference type="SUPFAM" id="SSF50386">
    <property type="entry name" value="STI-like"/>
    <property type="match status" value="1"/>
</dbReference>
<dbReference type="Pfam" id="PF00197">
    <property type="entry name" value="Kunitz_legume"/>
    <property type="match status" value="1"/>
</dbReference>
<gene>
    <name evidence="2" type="ORF">DCAR_011417</name>
</gene>
<dbReference type="AlphaFoldDB" id="A0A162AKZ5"/>
<name>A0A162AKZ5_DAUCS</name>
<organism evidence="2">
    <name type="scientific">Daucus carota subsp. sativus</name>
    <name type="common">Carrot</name>
    <dbReference type="NCBI Taxonomy" id="79200"/>
    <lineage>
        <taxon>Eukaryota</taxon>
        <taxon>Viridiplantae</taxon>
        <taxon>Streptophyta</taxon>
        <taxon>Embryophyta</taxon>
        <taxon>Tracheophyta</taxon>
        <taxon>Spermatophyta</taxon>
        <taxon>Magnoliopsida</taxon>
        <taxon>eudicotyledons</taxon>
        <taxon>Gunneridae</taxon>
        <taxon>Pentapetalae</taxon>
        <taxon>asterids</taxon>
        <taxon>campanulids</taxon>
        <taxon>Apiales</taxon>
        <taxon>Apiaceae</taxon>
        <taxon>Apioideae</taxon>
        <taxon>Scandiceae</taxon>
        <taxon>Daucinae</taxon>
        <taxon>Daucus</taxon>
        <taxon>Daucus sect. Daucus</taxon>
    </lineage>
</organism>
<dbReference type="Gramene" id="KZN02663">
    <property type="protein sequence ID" value="KZN02663"/>
    <property type="gene ID" value="DCAR_011417"/>
</dbReference>
<dbReference type="InterPro" id="IPR002160">
    <property type="entry name" value="Prot_inh_Kunz-lg"/>
</dbReference>